<dbReference type="AlphaFoldDB" id="A0A317ZLY0"/>
<comment type="caution">
    <text evidence="1">The sequence shown here is derived from an EMBL/GenBank/DDBJ whole genome shotgun (WGS) entry which is preliminary data.</text>
</comment>
<evidence type="ECO:0008006" key="3">
    <source>
        <dbReference type="Google" id="ProtNLM"/>
    </source>
</evidence>
<dbReference type="InterPro" id="IPR027417">
    <property type="entry name" value="P-loop_NTPase"/>
</dbReference>
<dbReference type="Gene3D" id="3.40.50.300">
    <property type="entry name" value="P-loop containing nucleotide triphosphate hydrolases"/>
    <property type="match status" value="1"/>
</dbReference>
<dbReference type="Pfam" id="PF13189">
    <property type="entry name" value="Cytidylate_kin2"/>
    <property type="match status" value="1"/>
</dbReference>
<protein>
    <recommendedName>
        <fullName evidence="3">Cytidylate kinase-like family protein</fullName>
    </recommendedName>
</protein>
<accession>A0A317ZLY0</accession>
<keyword evidence="2" id="KW-1185">Reference proteome</keyword>
<sequence>MAIHPSFTECRSYVAANMHHKPTAKSVRAPAVTISRQTGARGRSIGLKLQETLRSLNPKAKVPWTLFDDNLVLKVLEDNQLPSDLEKFMPDDAVSEVESSINEILGRHPSMWTLFDKTVGTIVRLSRMGNCIIVGRGGNKITQGFSNVLQVRLVGSLEKRIQQIVALKHVSRKEAADYIKKEDAARSRYMKQHFNCKIDDPLLYDLTINTDHCSDEQVVEILIAAVGQMQHKK</sequence>
<dbReference type="InParanoid" id="A0A317ZLY0"/>
<proteinExistence type="predicted"/>
<evidence type="ECO:0000313" key="1">
    <source>
        <dbReference type="EMBL" id="PXA05177.1"/>
    </source>
</evidence>
<gene>
    <name evidence="1" type="ORF">DDZ13_04240</name>
</gene>
<evidence type="ECO:0000313" key="2">
    <source>
        <dbReference type="Proteomes" id="UP000247099"/>
    </source>
</evidence>
<dbReference type="Proteomes" id="UP000247099">
    <property type="component" value="Unassembled WGS sequence"/>
</dbReference>
<dbReference type="RefSeq" id="WP_110130178.1">
    <property type="nucleotide sequence ID" value="NZ_QHJQ01000002.1"/>
</dbReference>
<dbReference type="EMBL" id="QHJQ01000002">
    <property type="protein sequence ID" value="PXA05177.1"/>
    <property type="molecule type" value="Genomic_DNA"/>
</dbReference>
<dbReference type="OrthoDB" id="190433at2"/>
<organism evidence="1 2">
    <name type="scientific">Coraliomargarita sinensis</name>
    <dbReference type="NCBI Taxonomy" id="2174842"/>
    <lineage>
        <taxon>Bacteria</taxon>
        <taxon>Pseudomonadati</taxon>
        <taxon>Verrucomicrobiota</taxon>
        <taxon>Opitutia</taxon>
        <taxon>Puniceicoccales</taxon>
        <taxon>Coraliomargaritaceae</taxon>
        <taxon>Coraliomargarita</taxon>
    </lineage>
</organism>
<reference evidence="1 2" key="1">
    <citation type="submission" date="2018-05" db="EMBL/GenBank/DDBJ databases">
        <title>Coraliomargarita sinensis sp. nov., isolated from a marine solar saltern.</title>
        <authorList>
            <person name="Zhou L.Y."/>
        </authorList>
    </citation>
    <scope>NUCLEOTIDE SEQUENCE [LARGE SCALE GENOMIC DNA]</scope>
    <source>
        <strain evidence="1 2">WN38</strain>
    </source>
</reference>
<name>A0A317ZLY0_9BACT</name>